<protein>
    <recommendedName>
        <fullName evidence="3 9">GDP-L-fucose synthase</fullName>
        <ecNumber evidence="3 9">1.1.1.271</ecNumber>
    </recommendedName>
    <alternativeName>
        <fullName evidence="9">GDP-4-keto-6-deoxy-D-mannose-3,5-epimerase-4-reductase</fullName>
    </alternativeName>
</protein>
<dbReference type="FunFam" id="3.40.50.720:FF:000101">
    <property type="entry name" value="GDP-L-fucose synthase"/>
    <property type="match status" value="1"/>
</dbReference>
<feature type="domain" description="NAD-dependent epimerase/dehydratase" evidence="10">
    <location>
        <begin position="7"/>
        <end position="205"/>
    </location>
</feature>
<dbReference type="GO" id="GO:0070401">
    <property type="term" value="F:NADP+ binding"/>
    <property type="evidence" value="ECO:0007669"/>
    <property type="project" value="UniProtKB-UniRule"/>
</dbReference>
<comment type="caution">
    <text evidence="11">The sequence shown here is derived from an EMBL/GenBank/DDBJ whole genome shotgun (WGS) entry which is preliminary data.</text>
</comment>
<feature type="binding site" evidence="9">
    <location>
        <position position="239"/>
    </location>
    <ligand>
        <name>substrate</name>
    </ligand>
</feature>
<dbReference type="AlphaFoldDB" id="A0A7C1NYD7"/>
<comment type="function">
    <text evidence="9">Catalyzes the two-step NADP-dependent conversion of GDP-4-dehydro-6-deoxy-D-mannose to GDP-fucose, involving an epimerase and a reductase reaction.</text>
</comment>
<dbReference type="Pfam" id="PF01370">
    <property type="entry name" value="Epimerase"/>
    <property type="match status" value="2"/>
</dbReference>
<feature type="binding site" evidence="9">
    <location>
        <begin position="164"/>
        <end position="167"/>
    </location>
    <ligand>
        <name>NADP(+)</name>
        <dbReference type="ChEBI" id="CHEBI:58349"/>
    </ligand>
</feature>
<dbReference type="GO" id="GO:0042351">
    <property type="term" value="P:'de novo' GDP-L-fucose biosynthetic process"/>
    <property type="evidence" value="ECO:0007669"/>
    <property type="project" value="UniProtKB-UniRule"/>
</dbReference>
<dbReference type="CDD" id="cd05239">
    <property type="entry name" value="GDP_FS_SDR_e"/>
    <property type="match status" value="1"/>
</dbReference>
<dbReference type="GO" id="GO:0016853">
    <property type="term" value="F:isomerase activity"/>
    <property type="evidence" value="ECO:0007669"/>
    <property type="project" value="UniProtKB-KW"/>
</dbReference>
<sequence length="354" mass="39352">MAARKKIYVAGHRGMVGSAIVRALKERGDCEILCRTHAELDLTNQSGVFDFFATEKPDEVYLAAAKVGGIHANNTYPAQFIYENLMIQANVIHASHLANVQQLLFLGSSCIYPKAAAQPMREDALLTGTLEPTNEPYAIAKIAGIKLCESYNRQFGRDYRSVMPTNLYGPGDNYHLENSHVLPAMIRKFHLAKLAINNDLAGLRDDVRRHGPIPADILQMIGFDDQRGEFVGQPKVVLWGTGTPYREFLHVDDMAEASLFVMNLAKHVYDTVTTPMSSHINVGIGEDITIRDVARHVAEVVGYQGFVEFDSSKPDGTPRKLMDSSRIERLGWKARIALDSGLRQAYEDYTIGRA</sequence>
<name>A0A7C1NYD7_9HYPH</name>
<feature type="active site" description="Proton donor/acceptor" evidence="9">
    <location>
        <position position="137"/>
    </location>
</feature>
<dbReference type="SUPFAM" id="SSF51735">
    <property type="entry name" value="NAD(P)-binding Rossmann-fold domains"/>
    <property type="match status" value="1"/>
</dbReference>
<feature type="binding site" evidence="9">
    <location>
        <position position="180"/>
    </location>
    <ligand>
        <name>NADP(+)</name>
        <dbReference type="ChEBI" id="CHEBI:58349"/>
    </ligand>
</feature>
<keyword evidence="4 9" id="KW-0521">NADP</keyword>
<dbReference type="UniPathway" id="UPA00128">
    <property type="reaction ID" value="UER00191"/>
</dbReference>
<feature type="binding site" evidence="9">
    <location>
        <position position="141"/>
    </location>
    <ligand>
        <name>NADP(+)</name>
        <dbReference type="ChEBI" id="CHEBI:58349"/>
    </ligand>
</feature>
<evidence type="ECO:0000256" key="7">
    <source>
        <dbReference type="ARBA" id="ARBA00023268"/>
    </source>
</evidence>
<accession>A0A7C1NYD7</accession>
<dbReference type="EMBL" id="DSKI01000832">
    <property type="protein sequence ID" value="HEB45199.1"/>
    <property type="molecule type" value="Genomic_DNA"/>
</dbReference>
<dbReference type="GO" id="GO:0050577">
    <property type="term" value="F:GDP-L-fucose synthase activity"/>
    <property type="evidence" value="ECO:0007669"/>
    <property type="project" value="UniProtKB-UniRule"/>
</dbReference>
<evidence type="ECO:0000256" key="4">
    <source>
        <dbReference type="ARBA" id="ARBA00022857"/>
    </source>
</evidence>
<dbReference type="InterPro" id="IPR001509">
    <property type="entry name" value="Epimerase_deHydtase"/>
</dbReference>
<dbReference type="InterPro" id="IPR036291">
    <property type="entry name" value="NAD(P)-bd_dom_sf"/>
</dbReference>
<feature type="site" description="Important for catalytic activity" evidence="9">
    <location>
        <position position="108"/>
    </location>
</feature>
<comment type="similarity">
    <text evidence="2 9">Belongs to the NAD(P)-dependent epimerase/dehydratase family. Fucose synthase subfamily.</text>
</comment>
<organism evidence="11">
    <name type="scientific">Agrobacterium albertimagni</name>
    <dbReference type="NCBI Taxonomy" id="147266"/>
    <lineage>
        <taxon>Bacteria</taxon>
        <taxon>Pseudomonadati</taxon>
        <taxon>Pseudomonadota</taxon>
        <taxon>Alphaproteobacteria</taxon>
        <taxon>Hyphomicrobiales</taxon>
        <taxon>Rhizobiaceae</taxon>
        <taxon>Rhizobium/Agrobacterium group</taxon>
        <taxon>Agrobacterium</taxon>
    </lineage>
</organism>
<evidence type="ECO:0000256" key="5">
    <source>
        <dbReference type="ARBA" id="ARBA00023002"/>
    </source>
</evidence>
<evidence type="ECO:0000256" key="6">
    <source>
        <dbReference type="ARBA" id="ARBA00023235"/>
    </source>
</evidence>
<evidence type="ECO:0000256" key="9">
    <source>
        <dbReference type="HAMAP-Rule" id="MF_00956"/>
    </source>
</evidence>
<feature type="binding site" evidence="9">
    <location>
        <position position="188"/>
    </location>
    <ligand>
        <name>substrate</name>
    </ligand>
</feature>
<keyword evidence="5 9" id="KW-0560">Oxidoreductase</keyword>
<dbReference type="EC" id="1.1.1.271" evidence="3 9"/>
<reference evidence="11" key="1">
    <citation type="journal article" date="2020" name="mSystems">
        <title>Genome- and Community-Level Interaction Insights into Carbon Utilization and Element Cycling Functions of Hydrothermarchaeota in Hydrothermal Sediment.</title>
        <authorList>
            <person name="Zhou Z."/>
            <person name="Liu Y."/>
            <person name="Xu W."/>
            <person name="Pan J."/>
            <person name="Luo Z.H."/>
            <person name="Li M."/>
        </authorList>
    </citation>
    <scope>NUCLEOTIDE SEQUENCE [LARGE SCALE GENOMIC DNA]</scope>
    <source>
        <strain evidence="11">SpSt-243</strain>
    </source>
</reference>
<feature type="domain" description="NAD-dependent epimerase/dehydratase" evidence="10">
    <location>
        <begin position="233"/>
        <end position="264"/>
    </location>
</feature>
<evidence type="ECO:0000256" key="3">
    <source>
        <dbReference type="ARBA" id="ARBA00012371"/>
    </source>
</evidence>
<keyword evidence="6 9" id="KW-0413">Isomerase</keyword>
<evidence type="ECO:0000256" key="1">
    <source>
        <dbReference type="ARBA" id="ARBA00004883"/>
    </source>
</evidence>
<feature type="binding site" evidence="9">
    <location>
        <position position="246"/>
    </location>
    <ligand>
        <name>substrate</name>
    </ligand>
</feature>
<feature type="binding site" evidence="9">
    <location>
        <position position="315"/>
    </location>
    <ligand>
        <name>substrate</name>
    </ligand>
</feature>
<feature type="site" description="Important for catalytic activity" evidence="9">
    <location>
        <position position="110"/>
    </location>
</feature>
<feature type="binding site" evidence="9">
    <location>
        <begin position="106"/>
        <end position="109"/>
    </location>
    <ligand>
        <name>NADP(+)</name>
        <dbReference type="ChEBI" id="CHEBI:58349"/>
    </ligand>
</feature>
<evidence type="ECO:0000313" key="11">
    <source>
        <dbReference type="EMBL" id="HEB45199.1"/>
    </source>
</evidence>
<comment type="pathway">
    <text evidence="1 9">Nucleotide-sugar biosynthesis; GDP-L-fucose biosynthesis via de novo pathway; GDP-L-fucose from GDP-alpha-D-mannose: step 2/2.</text>
</comment>
<dbReference type="InterPro" id="IPR028614">
    <property type="entry name" value="GDP_fucose/colitose_synth"/>
</dbReference>
<comment type="catalytic activity">
    <reaction evidence="8 9">
        <text>GDP-beta-L-fucose + NADP(+) = GDP-4-dehydro-alpha-D-rhamnose + NADPH + H(+)</text>
        <dbReference type="Rhea" id="RHEA:18885"/>
        <dbReference type="ChEBI" id="CHEBI:15378"/>
        <dbReference type="ChEBI" id="CHEBI:57273"/>
        <dbReference type="ChEBI" id="CHEBI:57783"/>
        <dbReference type="ChEBI" id="CHEBI:57964"/>
        <dbReference type="ChEBI" id="CHEBI:58349"/>
        <dbReference type="EC" id="1.1.1.271"/>
    </reaction>
</comment>
<proteinExistence type="inferred from homology"/>
<dbReference type="PANTHER" id="PTHR43238">
    <property type="entry name" value="GDP-L-FUCOSE SYNTHASE"/>
    <property type="match status" value="1"/>
</dbReference>
<dbReference type="HAMAP" id="MF_00956">
    <property type="entry name" value="GDP_fucose_synth"/>
    <property type="match status" value="1"/>
</dbReference>
<gene>
    <name evidence="9" type="primary">fcl</name>
    <name evidence="11" type="ORF">ENP70_16225</name>
</gene>
<evidence type="ECO:0000259" key="10">
    <source>
        <dbReference type="Pfam" id="PF01370"/>
    </source>
</evidence>
<feature type="binding site" evidence="9">
    <location>
        <begin position="11"/>
        <end position="17"/>
    </location>
    <ligand>
        <name>NADP(+)</name>
        <dbReference type="ChEBI" id="CHEBI:58349"/>
    </ligand>
</feature>
<keyword evidence="7 9" id="KW-0511">Multifunctional enzyme</keyword>
<dbReference type="PANTHER" id="PTHR43238:SF1">
    <property type="entry name" value="GDP-L-FUCOSE SYNTHASE"/>
    <property type="match status" value="1"/>
</dbReference>
<evidence type="ECO:0000256" key="8">
    <source>
        <dbReference type="ARBA" id="ARBA00051935"/>
    </source>
</evidence>
<evidence type="ECO:0000256" key="2">
    <source>
        <dbReference type="ARBA" id="ARBA00005959"/>
    </source>
</evidence>
<dbReference type="Gene3D" id="3.40.50.720">
    <property type="entry name" value="NAD(P)-binding Rossmann-like Domain"/>
    <property type="match status" value="2"/>
</dbReference>